<dbReference type="Pfam" id="PF01966">
    <property type="entry name" value="HD"/>
    <property type="match status" value="1"/>
</dbReference>
<dbReference type="SUPFAM" id="SSF109604">
    <property type="entry name" value="HD-domain/PDEase-like"/>
    <property type="match status" value="1"/>
</dbReference>
<dbReference type="SMART" id="SM00471">
    <property type="entry name" value="HDc"/>
    <property type="match status" value="1"/>
</dbReference>
<dbReference type="PANTHER" id="PTHR47545">
    <property type="entry name" value="MULTIFUNCTIONAL CCA PROTEIN"/>
    <property type="match status" value="1"/>
</dbReference>
<dbReference type="AlphaFoldDB" id="A0A0H5SFM4"/>
<sequence length="204" mass="23657">MGKDLTFEEITNHLMNDELPSVYFNSLDKELETYPLNMLAKLKNVEQSEKYHPEGNVWNHTMMVVDEAAKIRDKCNDARAVMWAALLHDIGKPDTTKVRKGRITSYDHDVVGARLAEKFLEFYTEDTDFIKKVSLMVKYHMHMLYVLKGLPFGDPARLVKEADIHDIALLCRCDRLGRSGADKIEEEKNYKNFLEKLNNYKVQA</sequence>
<organism evidence="3 4">
    <name type="scientific">Herbinix hemicellulosilytica</name>
    <dbReference type="NCBI Taxonomy" id="1564487"/>
    <lineage>
        <taxon>Bacteria</taxon>
        <taxon>Bacillati</taxon>
        <taxon>Bacillota</taxon>
        <taxon>Clostridia</taxon>
        <taxon>Lachnospirales</taxon>
        <taxon>Lachnospiraceae</taxon>
        <taxon>Herbinix</taxon>
    </lineage>
</organism>
<proteinExistence type="predicted"/>
<dbReference type="InterPro" id="IPR006675">
    <property type="entry name" value="HDIG_dom"/>
</dbReference>
<dbReference type="InterPro" id="IPR003607">
    <property type="entry name" value="HD/PDEase_dom"/>
</dbReference>
<protein>
    <recommendedName>
        <fullName evidence="2">HD domain-containing protein</fullName>
    </recommendedName>
</protein>
<dbReference type="OrthoDB" id="9805698at2"/>
<dbReference type="GO" id="GO:0000166">
    <property type="term" value="F:nucleotide binding"/>
    <property type="evidence" value="ECO:0007669"/>
    <property type="project" value="UniProtKB-KW"/>
</dbReference>
<evidence type="ECO:0000313" key="3">
    <source>
        <dbReference type="EMBL" id="CRZ33621.1"/>
    </source>
</evidence>
<evidence type="ECO:0000313" key="4">
    <source>
        <dbReference type="Proteomes" id="UP000236497"/>
    </source>
</evidence>
<feature type="domain" description="HD" evidence="2">
    <location>
        <begin position="57"/>
        <end position="168"/>
    </location>
</feature>
<accession>A0A0H5SFM4</accession>
<dbReference type="InterPro" id="IPR006674">
    <property type="entry name" value="HD_domain"/>
</dbReference>
<keyword evidence="1" id="KW-0547">Nucleotide-binding</keyword>
<dbReference type="PROSITE" id="PS51831">
    <property type="entry name" value="HD"/>
    <property type="match status" value="1"/>
</dbReference>
<dbReference type="RefSeq" id="WP_103201789.1">
    <property type="nucleotide sequence ID" value="NZ_CVTD020000008.1"/>
</dbReference>
<dbReference type="CDD" id="cd00077">
    <property type="entry name" value="HDc"/>
    <property type="match status" value="1"/>
</dbReference>
<dbReference type="PANTHER" id="PTHR47545:SF2">
    <property type="entry name" value="CC-ADDING TRNA NUCLEOTIDYLTRANSFERASE"/>
    <property type="match status" value="1"/>
</dbReference>
<name>A0A0H5SFM4_HERHM</name>
<evidence type="ECO:0000256" key="1">
    <source>
        <dbReference type="ARBA" id="ARBA00022741"/>
    </source>
</evidence>
<gene>
    <name evidence="3" type="ORF">HHT355_0415</name>
</gene>
<dbReference type="Gene3D" id="1.10.3090.10">
    <property type="entry name" value="cca-adding enzyme, domain 2"/>
    <property type="match status" value="1"/>
</dbReference>
<evidence type="ECO:0000259" key="2">
    <source>
        <dbReference type="PROSITE" id="PS51831"/>
    </source>
</evidence>
<dbReference type="InterPro" id="IPR050124">
    <property type="entry name" value="tRNA_CCA-adding_enzyme"/>
</dbReference>
<reference evidence="3 4" key="1">
    <citation type="submission" date="2015-06" db="EMBL/GenBank/DDBJ databases">
        <authorList>
            <person name="Wibberg Daniel"/>
        </authorList>
    </citation>
    <scope>NUCLEOTIDE SEQUENCE [LARGE SCALE GENOMIC DNA]</scope>
    <source>
        <strain evidence="3 4">T3/55T</strain>
    </source>
</reference>
<dbReference type="Proteomes" id="UP000236497">
    <property type="component" value="Unassembled WGS sequence"/>
</dbReference>
<dbReference type="EMBL" id="CVTD020000008">
    <property type="protein sequence ID" value="CRZ33621.1"/>
    <property type="molecule type" value="Genomic_DNA"/>
</dbReference>
<dbReference type="NCBIfam" id="TIGR00277">
    <property type="entry name" value="HDIG"/>
    <property type="match status" value="1"/>
</dbReference>
<keyword evidence="4" id="KW-1185">Reference proteome</keyword>